<proteinExistence type="predicted"/>
<comment type="caution">
    <text evidence="1">The sequence shown here is derived from an EMBL/GenBank/DDBJ whole genome shotgun (WGS) entry which is preliminary data.</text>
</comment>
<gene>
    <name evidence="1" type="ORF">CCAP1982_LOCUS19908</name>
</gene>
<keyword evidence="2" id="KW-1185">Reference proteome</keyword>
<dbReference type="AlphaFoldDB" id="A0A811V6M2"/>
<protein>
    <submittedName>
        <fullName evidence="1">(Mediterranean fruit fly) hypothetical protein</fullName>
    </submittedName>
</protein>
<reference evidence="1" key="1">
    <citation type="submission" date="2020-11" db="EMBL/GenBank/DDBJ databases">
        <authorList>
            <person name="Whitehead M."/>
        </authorList>
    </citation>
    <scope>NUCLEOTIDE SEQUENCE</scope>
    <source>
        <strain evidence="1">EGII</strain>
    </source>
</reference>
<dbReference type="EMBL" id="CAJHJT010000056">
    <property type="protein sequence ID" value="CAD7011798.1"/>
    <property type="molecule type" value="Genomic_DNA"/>
</dbReference>
<accession>A0A811V6M2</accession>
<dbReference type="Proteomes" id="UP000606786">
    <property type="component" value="Unassembled WGS sequence"/>
</dbReference>
<organism evidence="1 2">
    <name type="scientific">Ceratitis capitata</name>
    <name type="common">Mediterranean fruit fly</name>
    <name type="synonym">Tephritis capitata</name>
    <dbReference type="NCBI Taxonomy" id="7213"/>
    <lineage>
        <taxon>Eukaryota</taxon>
        <taxon>Metazoa</taxon>
        <taxon>Ecdysozoa</taxon>
        <taxon>Arthropoda</taxon>
        <taxon>Hexapoda</taxon>
        <taxon>Insecta</taxon>
        <taxon>Pterygota</taxon>
        <taxon>Neoptera</taxon>
        <taxon>Endopterygota</taxon>
        <taxon>Diptera</taxon>
        <taxon>Brachycera</taxon>
        <taxon>Muscomorpha</taxon>
        <taxon>Tephritoidea</taxon>
        <taxon>Tephritidae</taxon>
        <taxon>Ceratitis</taxon>
        <taxon>Ceratitis</taxon>
    </lineage>
</organism>
<sequence>MAAAAVEDEQLLKRTHCLAGSQTEALKQILDHSAGTEDLFHTTKRRNEATATVPGCVYQQRVTPEGMLPYALSYVLNINDNYYSWQKFLGKTKV</sequence>
<evidence type="ECO:0000313" key="2">
    <source>
        <dbReference type="Proteomes" id="UP000606786"/>
    </source>
</evidence>
<evidence type="ECO:0000313" key="1">
    <source>
        <dbReference type="EMBL" id="CAD7011798.1"/>
    </source>
</evidence>
<name>A0A811V6M2_CERCA</name>